<keyword evidence="2" id="KW-1185">Reference proteome</keyword>
<proteinExistence type="predicted"/>
<sequence>MSAFDAVLLAAAVSPAAVAVRGLLPRATQGIGR</sequence>
<evidence type="ECO:0000313" key="2">
    <source>
        <dbReference type="Proteomes" id="UP000000333"/>
    </source>
</evidence>
<gene>
    <name evidence="1" type="ordered locus">Olsu_1357</name>
</gene>
<dbReference type="HOGENOM" id="CLU_3382963_0_0_11"/>
<organism evidence="1 2">
    <name type="scientific">Olsenella uli (strain ATCC 49627 / DSM 7084 / CCUG 31166 / CIP 109912 / JCM 12494 / LMG 11480 / NCIMB 702895 / VPI D76D-27C)</name>
    <name type="common">Lactobacillus uli</name>
    <dbReference type="NCBI Taxonomy" id="633147"/>
    <lineage>
        <taxon>Bacteria</taxon>
        <taxon>Bacillati</taxon>
        <taxon>Actinomycetota</taxon>
        <taxon>Coriobacteriia</taxon>
        <taxon>Coriobacteriales</taxon>
        <taxon>Atopobiaceae</taxon>
        <taxon>Olsenella</taxon>
    </lineage>
</organism>
<dbReference type="EMBL" id="CP002106">
    <property type="protein sequence ID" value="ADK68462.1"/>
    <property type="molecule type" value="Genomic_DNA"/>
</dbReference>
<name>E1QWF9_OLSUV</name>
<dbReference type="KEGG" id="ols:Olsu_1357"/>
<protein>
    <submittedName>
        <fullName evidence="1">Uncharacterized protein</fullName>
    </submittedName>
</protein>
<dbReference type="STRING" id="633147.Olsu_1357"/>
<dbReference type="AlphaFoldDB" id="E1QWF9"/>
<dbReference type="Proteomes" id="UP000000333">
    <property type="component" value="Chromosome"/>
</dbReference>
<evidence type="ECO:0000313" key="1">
    <source>
        <dbReference type="EMBL" id="ADK68462.1"/>
    </source>
</evidence>
<reference evidence="1 2" key="1">
    <citation type="journal article" date="2010" name="Stand. Genomic Sci.">
        <title>Complete genome sequence of Olsenella uli type strain (VPI D76D-27C).</title>
        <authorList>
            <person name="Goker M."/>
            <person name="Held B."/>
            <person name="Lucas S."/>
            <person name="Nolan M."/>
            <person name="Yasawong M."/>
            <person name="Glavina Del Rio T."/>
            <person name="Tice H."/>
            <person name="Cheng J.F."/>
            <person name="Bruce D."/>
            <person name="Detter J.C."/>
            <person name="Tapia R."/>
            <person name="Han C."/>
            <person name="Goodwin L."/>
            <person name="Pitluck S."/>
            <person name="Liolios K."/>
            <person name="Ivanova N."/>
            <person name="Mavromatis K."/>
            <person name="Mikhailova N."/>
            <person name="Pati A."/>
            <person name="Chen A."/>
            <person name="Palaniappan K."/>
            <person name="Land M."/>
            <person name="Hauser L."/>
            <person name="Chang Y.J."/>
            <person name="Jeffries C.D."/>
            <person name="Rohde M."/>
            <person name="Sikorski J."/>
            <person name="Pukall R."/>
            <person name="Woyke T."/>
            <person name="Bristow J."/>
            <person name="Eisen J.A."/>
            <person name="Markowitz V."/>
            <person name="Hugenholtz P."/>
            <person name="Kyrpides N.C."/>
            <person name="Klenk H.P."/>
            <person name="Lapidus A."/>
        </authorList>
    </citation>
    <scope>NUCLEOTIDE SEQUENCE [LARGE SCALE GENOMIC DNA]</scope>
    <source>
        <strain evidence="2">ATCC 49627 / DSM 7084 / CIP 109912 / JCM 12494 / NCIMB 702895 / VPI D76D-27C</strain>
    </source>
</reference>
<accession>E1QWF9</accession>